<feature type="domain" description="CS" evidence="16">
    <location>
        <begin position="4"/>
        <end position="95"/>
    </location>
</feature>
<evidence type="ECO:0000256" key="3">
    <source>
        <dbReference type="ARBA" id="ARBA00007811"/>
    </source>
</evidence>
<organism evidence="17 18">
    <name type="scientific">Lingula anatina</name>
    <name type="common">Brachiopod</name>
    <name type="synonym">Lingula unguis</name>
    <dbReference type="NCBI Taxonomy" id="7574"/>
    <lineage>
        <taxon>Eukaryota</taxon>
        <taxon>Metazoa</taxon>
        <taxon>Spiralia</taxon>
        <taxon>Lophotrochozoa</taxon>
        <taxon>Brachiopoda</taxon>
        <taxon>Linguliformea</taxon>
        <taxon>Lingulata</taxon>
        <taxon>Lingulida</taxon>
        <taxon>Linguloidea</taxon>
        <taxon>Lingulidae</taxon>
        <taxon>Lingula</taxon>
    </lineage>
</organism>
<dbReference type="EC" id="4.2.1.134" evidence="4 15"/>
<gene>
    <name evidence="18" type="primary">LOC106158390</name>
</gene>
<feature type="transmembrane region" description="Helical" evidence="15">
    <location>
        <begin position="250"/>
        <end position="269"/>
    </location>
</feature>
<keyword evidence="13 15" id="KW-0275">Fatty acid biosynthesis</keyword>
<keyword evidence="8 15" id="KW-0276">Fatty acid metabolism</keyword>
<evidence type="ECO:0000313" key="18">
    <source>
        <dbReference type="RefSeq" id="XP_013389788.1"/>
    </source>
</evidence>
<feature type="transmembrane region" description="Helical" evidence="15">
    <location>
        <begin position="333"/>
        <end position="353"/>
    </location>
</feature>
<evidence type="ECO:0000256" key="2">
    <source>
        <dbReference type="ARBA" id="ARBA00005194"/>
    </source>
</evidence>
<evidence type="ECO:0000259" key="16">
    <source>
        <dbReference type="PROSITE" id="PS51203"/>
    </source>
</evidence>
<feature type="transmembrane region" description="Helical" evidence="15">
    <location>
        <begin position="220"/>
        <end position="238"/>
    </location>
</feature>
<evidence type="ECO:0000256" key="4">
    <source>
        <dbReference type="ARBA" id="ARBA00013122"/>
    </source>
</evidence>
<dbReference type="GO" id="GO:0030497">
    <property type="term" value="P:fatty acid elongation"/>
    <property type="evidence" value="ECO:0007669"/>
    <property type="project" value="TreeGrafter"/>
</dbReference>
<comment type="subcellular location">
    <subcellularLocation>
        <location evidence="1 15">Endoplasmic reticulum membrane</location>
        <topology evidence="1 15">Multi-pass membrane protein</topology>
    </subcellularLocation>
</comment>
<dbReference type="InParanoid" id="A0A1S3HUU4"/>
<comment type="function">
    <text evidence="15">Catalyzes the third of the four reactions of the long-chain fatty acids elongation cycle. This endoplasmic reticulum-bound enzymatic process, allows the addition of two carbons to the chain of long- and very long-chain fatty acids/VLCFAs per cycle. This enzyme catalyzes the dehydration of the 3-hydroxyacyl-CoA intermediate into trans-2,3-enoyl-CoA, within each cycle of fatty acid elongation. Thereby, it participates to the production of VLCFAs of different chain lengths that are involved in multiple biological processes as precursors of membrane lipids and lipid mediators.</text>
</comment>
<evidence type="ECO:0000256" key="9">
    <source>
        <dbReference type="ARBA" id="ARBA00022989"/>
    </source>
</evidence>
<feature type="transmembrane region" description="Helical" evidence="15">
    <location>
        <begin position="152"/>
        <end position="175"/>
    </location>
</feature>
<keyword evidence="6 15" id="KW-0812">Transmembrane</keyword>
<accession>A0A1S3HUU4</accession>
<evidence type="ECO:0000313" key="17">
    <source>
        <dbReference type="Proteomes" id="UP000085678"/>
    </source>
</evidence>
<dbReference type="OrthoDB" id="2157530at2759"/>
<sequence>MAEILSPIVYWGQNKEYTSLNIELREITNPQINLTEDRLYFKANGIGGHGQNQYELDIPFFTPIEKEGSIFTLTENGVRFKLKKVSYGETWPRLMLEGRKPAWLRIDFEKMTFDDSSEDEEHSEDEIKEDWMRRIEKEIQDTQQSAVGDLKMIYLFIYNLFQFVGYSYIMVAIIIRYIRYGQASQTDVFSAVGAQMMICQIAALVEIINPLLGIVKTGVMAPLMQVLGRGIVVFMVIVQEPRVQESRAVWLLFVVYCGIEIVRYPYYILSALEYEVKIVTLLRYTLWIPLYPVGFGCEGVIIYKAIPYFKETGAFSVQLPNVWNCSFDFPTFLWIYLGIIVIAGSMMLHHMYYQTKRKLGMSITSKKKKK</sequence>
<dbReference type="Gene3D" id="2.60.40.790">
    <property type="match status" value="1"/>
</dbReference>
<evidence type="ECO:0000256" key="8">
    <source>
        <dbReference type="ARBA" id="ARBA00022832"/>
    </source>
</evidence>
<evidence type="ECO:0000256" key="12">
    <source>
        <dbReference type="ARBA" id="ARBA00023136"/>
    </source>
</evidence>
<dbReference type="Proteomes" id="UP000085678">
    <property type="component" value="Unplaced"/>
</dbReference>
<dbReference type="InterPro" id="IPR007482">
    <property type="entry name" value="Tyr_Pase-like_PTPLA"/>
</dbReference>
<dbReference type="GO" id="GO:0030148">
    <property type="term" value="P:sphingolipid biosynthetic process"/>
    <property type="evidence" value="ECO:0007669"/>
    <property type="project" value="TreeGrafter"/>
</dbReference>
<dbReference type="Pfam" id="PF04387">
    <property type="entry name" value="PTPLA"/>
    <property type="match status" value="1"/>
</dbReference>
<comment type="catalytic activity">
    <reaction evidence="15">
        <text>a very-long-chain (3R)-3-hydroxyacyl-CoA = a very-long-chain (2E)-enoyl-CoA + H2O</text>
        <dbReference type="Rhea" id="RHEA:45812"/>
        <dbReference type="ChEBI" id="CHEBI:15377"/>
        <dbReference type="ChEBI" id="CHEBI:83728"/>
        <dbReference type="ChEBI" id="CHEBI:85440"/>
        <dbReference type="EC" id="4.2.1.134"/>
    </reaction>
</comment>
<evidence type="ECO:0000256" key="7">
    <source>
        <dbReference type="ARBA" id="ARBA00022824"/>
    </source>
</evidence>
<dbReference type="GO" id="GO:0102158">
    <property type="term" value="F:very-long-chain (3R)-3-hydroxyacyl-CoA dehydratase activity"/>
    <property type="evidence" value="ECO:0007669"/>
    <property type="project" value="UniProtKB-EC"/>
</dbReference>
<dbReference type="PANTHER" id="PTHR11035">
    <property type="entry name" value="VERY-LONG-CHAIN (3R)-3-HYDROXYACYL-COA DEHYDRATASE"/>
    <property type="match status" value="1"/>
</dbReference>
<dbReference type="GO" id="GO:0005789">
    <property type="term" value="C:endoplasmic reticulum membrane"/>
    <property type="evidence" value="ECO:0007669"/>
    <property type="project" value="UniProtKB-SubCell"/>
</dbReference>
<keyword evidence="11 15" id="KW-0443">Lipid metabolism</keyword>
<dbReference type="AlphaFoldDB" id="A0A1S3HUU4"/>
<keyword evidence="10" id="KW-0175">Coiled coil</keyword>
<name>A0A1S3HUU4_LINAN</name>
<dbReference type="CDD" id="cd06465">
    <property type="entry name" value="p23_hB-ind1_like"/>
    <property type="match status" value="1"/>
</dbReference>
<evidence type="ECO:0000256" key="5">
    <source>
        <dbReference type="ARBA" id="ARBA00022516"/>
    </source>
</evidence>
<proteinExistence type="inferred from homology"/>
<feature type="transmembrane region" description="Helical" evidence="15">
    <location>
        <begin position="187"/>
        <end position="208"/>
    </location>
</feature>
<dbReference type="KEGG" id="lak:106158390"/>
<evidence type="ECO:0000256" key="10">
    <source>
        <dbReference type="ARBA" id="ARBA00023054"/>
    </source>
</evidence>
<dbReference type="OMA" id="SYLVMSH"/>
<comment type="similarity">
    <text evidence="3 15">Belongs to the very long-chain fatty acids dehydratase HACD family.</text>
</comment>
<reference evidence="18" key="1">
    <citation type="submission" date="2025-08" db="UniProtKB">
        <authorList>
            <consortium name="RefSeq"/>
        </authorList>
    </citation>
    <scope>IDENTIFICATION</scope>
    <source>
        <tissue evidence="18">Gonads</tissue>
    </source>
</reference>
<keyword evidence="9 15" id="KW-1133">Transmembrane helix</keyword>
<keyword evidence="7 15" id="KW-0256">Endoplasmic reticulum</keyword>
<evidence type="ECO:0000256" key="13">
    <source>
        <dbReference type="ARBA" id="ARBA00023160"/>
    </source>
</evidence>
<comment type="pathway">
    <text evidence="2 15">Lipid metabolism; fatty acid biosynthesis.</text>
</comment>
<dbReference type="PANTHER" id="PTHR11035:SF35">
    <property type="entry name" value="VERY-LONG-CHAIN (3R)-3-HYDROXYACYL-COA DEHYDRATASE"/>
    <property type="match status" value="1"/>
</dbReference>
<keyword evidence="5 15" id="KW-0444">Lipid biosynthesis</keyword>
<dbReference type="FunCoup" id="A0A1S3HUU4">
    <property type="interactions" value="1031"/>
</dbReference>
<evidence type="ECO:0000256" key="6">
    <source>
        <dbReference type="ARBA" id="ARBA00022692"/>
    </source>
</evidence>
<evidence type="ECO:0000256" key="1">
    <source>
        <dbReference type="ARBA" id="ARBA00004477"/>
    </source>
</evidence>
<evidence type="ECO:0000256" key="14">
    <source>
        <dbReference type="ARBA" id="ARBA00023239"/>
    </source>
</evidence>
<evidence type="ECO:0000256" key="11">
    <source>
        <dbReference type="ARBA" id="ARBA00023098"/>
    </source>
</evidence>
<dbReference type="GO" id="GO:0042761">
    <property type="term" value="P:very long-chain fatty acid biosynthetic process"/>
    <property type="evidence" value="ECO:0007669"/>
    <property type="project" value="TreeGrafter"/>
</dbReference>
<dbReference type="PROSITE" id="PS51203">
    <property type="entry name" value="CS"/>
    <property type="match status" value="1"/>
</dbReference>
<dbReference type="UniPathway" id="UPA00094"/>
<dbReference type="InterPro" id="IPR007052">
    <property type="entry name" value="CS_dom"/>
</dbReference>
<dbReference type="InterPro" id="IPR008978">
    <property type="entry name" value="HSP20-like_chaperone"/>
</dbReference>
<dbReference type="SUPFAM" id="SSF49764">
    <property type="entry name" value="HSP20-like chaperones"/>
    <property type="match status" value="1"/>
</dbReference>
<dbReference type="GeneID" id="106158390"/>
<keyword evidence="14 15" id="KW-0456">Lyase</keyword>
<keyword evidence="17" id="KW-1185">Reference proteome</keyword>
<evidence type="ECO:0000256" key="15">
    <source>
        <dbReference type="RuleBase" id="RU363109"/>
    </source>
</evidence>
<dbReference type="RefSeq" id="XP_013389788.1">
    <property type="nucleotide sequence ID" value="XM_013534334.1"/>
</dbReference>
<keyword evidence="12 15" id="KW-0472">Membrane</keyword>
<protein>
    <recommendedName>
        <fullName evidence="4 15">Very-long-chain (3R)-3-hydroxyacyl-CoA dehydratase</fullName>
        <ecNumber evidence="4 15">4.2.1.134</ecNumber>
    </recommendedName>
</protein>
<dbReference type="STRING" id="7574.A0A1S3HUU4"/>